<protein>
    <recommendedName>
        <fullName evidence="2">Peptidyl-prolyl cis-trans isomerase</fullName>
        <shortName evidence="2">PPIase</shortName>
        <ecNumber evidence="2">5.2.1.8</ecNumber>
    </recommendedName>
</protein>
<sequence>DVLYWHKARFQLKQMMAASKLFSETAPKTCANFIELIAAGRYSKCPFHRIVKGGWIQTGGVVSGMRAIWLASRARTHNERPLHDSEVRIEHAEMLFSGLPTGVDEDEQN</sequence>
<dbReference type="Gene3D" id="2.40.100.10">
    <property type="entry name" value="Cyclophilin-like"/>
    <property type="match status" value="1"/>
</dbReference>
<dbReference type="PANTHER" id="PTHR45625">
    <property type="entry name" value="PEPTIDYL-PROLYL CIS-TRANS ISOMERASE-RELATED"/>
    <property type="match status" value="1"/>
</dbReference>
<reference evidence="4" key="1">
    <citation type="submission" date="2014-11" db="EMBL/GenBank/DDBJ databases">
        <authorList>
            <person name="Otto D Thomas"/>
            <person name="Naeem Raeece"/>
        </authorList>
    </citation>
    <scope>NUCLEOTIDE SEQUENCE</scope>
</reference>
<feature type="domain" description="PPIase cyclophilin-type" evidence="3">
    <location>
        <begin position="20"/>
        <end position="86"/>
    </location>
</feature>
<dbReference type="SUPFAM" id="SSF50891">
    <property type="entry name" value="Cyclophilin-like"/>
    <property type="match status" value="1"/>
</dbReference>
<feature type="non-terminal residue" evidence="4">
    <location>
        <position position="1"/>
    </location>
</feature>
<accession>A0A0G4GMU7</accession>
<keyword evidence="2" id="KW-0413">Isomerase</keyword>
<proteinExistence type="inferred from homology"/>
<dbReference type="EMBL" id="CDMZ01001368">
    <property type="protein sequence ID" value="CEM31530.1"/>
    <property type="molecule type" value="Genomic_DNA"/>
</dbReference>
<dbReference type="Pfam" id="PF00160">
    <property type="entry name" value="Pro_isomerase"/>
    <property type="match status" value="1"/>
</dbReference>
<dbReference type="GO" id="GO:0003755">
    <property type="term" value="F:peptidyl-prolyl cis-trans isomerase activity"/>
    <property type="evidence" value="ECO:0007669"/>
    <property type="project" value="UniProtKB-UniRule"/>
</dbReference>
<gene>
    <name evidence="4" type="ORF">Cvel_22608</name>
</gene>
<dbReference type="VEuPathDB" id="CryptoDB:Cvel_22608"/>
<evidence type="ECO:0000313" key="4">
    <source>
        <dbReference type="EMBL" id="CEM31530.1"/>
    </source>
</evidence>
<evidence type="ECO:0000256" key="2">
    <source>
        <dbReference type="RuleBase" id="RU363019"/>
    </source>
</evidence>
<dbReference type="PRINTS" id="PR00153">
    <property type="entry name" value="CSAPPISMRASE"/>
</dbReference>
<dbReference type="InterPro" id="IPR029000">
    <property type="entry name" value="Cyclophilin-like_dom_sf"/>
</dbReference>
<organism evidence="4">
    <name type="scientific">Chromera velia CCMP2878</name>
    <dbReference type="NCBI Taxonomy" id="1169474"/>
    <lineage>
        <taxon>Eukaryota</taxon>
        <taxon>Sar</taxon>
        <taxon>Alveolata</taxon>
        <taxon>Colpodellida</taxon>
        <taxon>Chromeraceae</taxon>
        <taxon>Chromera</taxon>
    </lineage>
</organism>
<name>A0A0G4GMU7_9ALVE</name>
<comment type="function">
    <text evidence="2">PPIases accelerate the folding of proteins. It catalyzes the cis-trans isomerization of proline imidic peptide bonds in oligopeptides.</text>
</comment>
<evidence type="ECO:0000259" key="3">
    <source>
        <dbReference type="Pfam" id="PF00160"/>
    </source>
</evidence>
<dbReference type="AlphaFoldDB" id="A0A0G4GMU7"/>
<dbReference type="InterPro" id="IPR044666">
    <property type="entry name" value="Cyclophilin_A-like"/>
</dbReference>
<dbReference type="InterPro" id="IPR002130">
    <property type="entry name" value="Cyclophilin-type_PPIase_dom"/>
</dbReference>
<keyword evidence="2" id="KW-0697">Rotamase</keyword>
<dbReference type="PANTHER" id="PTHR45625:SF2">
    <property type="entry name" value="PEPTIDYL-PROLYL CIS-TRANS ISOMERASE-LIKE 3"/>
    <property type="match status" value="1"/>
</dbReference>
<evidence type="ECO:0000256" key="1">
    <source>
        <dbReference type="ARBA" id="ARBA00000971"/>
    </source>
</evidence>
<dbReference type="GO" id="GO:0071013">
    <property type="term" value="C:catalytic step 2 spliceosome"/>
    <property type="evidence" value="ECO:0007669"/>
    <property type="project" value="TreeGrafter"/>
</dbReference>
<dbReference type="EC" id="5.2.1.8" evidence="2"/>
<comment type="catalytic activity">
    <reaction evidence="1 2">
        <text>[protein]-peptidylproline (omega=180) = [protein]-peptidylproline (omega=0)</text>
        <dbReference type="Rhea" id="RHEA:16237"/>
        <dbReference type="Rhea" id="RHEA-COMP:10747"/>
        <dbReference type="Rhea" id="RHEA-COMP:10748"/>
        <dbReference type="ChEBI" id="CHEBI:83833"/>
        <dbReference type="ChEBI" id="CHEBI:83834"/>
        <dbReference type="EC" id="5.2.1.8"/>
    </reaction>
</comment>
<comment type="similarity">
    <text evidence="2">Belongs to the cyclophilin-type PPIase family.</text>
</comment>